<dbReference type="Proteomes" id="UP000027222">
    <property type="component" value="Unassembled WGS sequence"/>
</dbReference>
<name>A0A067SUX9_GALM3</name>
<evidence type="ECO:0000313" key="2">
    <source>
        <dbReference type="EMBL" id="KDR71469.1"/>
    </source>
</evidence>
<protein>
    <submittedName>
        <fullName evidence="2">Uncharacterized protein</fullName>
    </submittedName>
</protein>
<reference evidence="3" key="1">
    <citation type="journal article" date="2014" name="Proc. Natl. Acad. Sci. U.S.A.">
        <title>Extensive sampling of basidiomycete genomes demonstrates inadequacy of the white-rot/brown-rot paradigm for wood decay fungi.</title>
        <authorList>
            <person name="Riley R."/>
            <person name="Salamov A.A."/>
            <person name="Brown D.W."/>
            <person name="Nagy L.G."/>
            <person name="Floudas D."/>
            <person name="Held B.W."/>
            <person name="Levasseur A."/>
            <person name="Lombard V."/>
            <person name="Morin E."/>
            <person name="Otillar R."/>
            <person name="Lindquist E.A."/>
            <person name="Sun H."/>
            <person name="LaButti K.M."/>
            <person name="Schmutz J."/>
            <person name="Jabbour D."/>
            <person name="Luo H."/>
            <person name="Baker S.E."/>
            <person name="Pisabarro A.G."/>
            <person name="Walton J.D."/>
            <person name="Blanchette R.A."/>
            <person name="Henrissat B."/>
            <person name="Martin F."/>
            <person name="Cullen D."/>
            <person name="Hibbett D.S."/>
            <person name="Grigoriev I.V."/>
        </authorList>
    </citation>
    <scope>NUCLEOTIDE SEQUENCE [LARGE SCALE GENOMIC DNA]</scope>
    <source>
        <strain evidence="3">CBS 339.88</strain>
    </source>
</reference>
<evidence type="ECO:0000313" key="3">
    <source>
        <dbReference type="Proteomes" id="UP000027222"/>
    </source>
</evidence>
<sequence length="581" mass="66192">MTTTETQIDMDIANLSCDPTIAVRLAAAATTPSRVPHNAAFSYYSGYGIKEQRNSTSTNHKRESFTETDQRTRSLMDIFAAILSRTPEDKVACALHIHGPEPRPKAQRHNRKTPNGFRPDGAFEFIFAGNSVIDDEALTHLRGIWDIMVQLSRLIHRGKTDSDPASKRSATIGVKEKWAEIKRRIYTFSMPAFRTTFTRNASGLLHWYTAFTLFEQRLSVYQLGKEEEAEKEDEEDDSSDSGSVDSFMFRPNYNRSRVPEIEAKELLGELKSLAEDLADCLVLLNEITGNDDSTILASIPSLMPVREPQRLDAFILKMRKLHRRARIFLLYRNENLIRTWSSRGSTSSDGAQLRHCLEEISRFADDIALLYEFITSDEFLDQSGYALELRQVFDTGAHTKLSTIWPTSEQNWKDLVLHVHMEAGEALRRYEDSHAISIPPANPTQLSVHGELILIEYLNKSHPHVPPSSSTRSGAAYINKSPSSTPFDYIAVSGLSCAPCAQWIKFHNSQESQRDRQIRIRGTNFLYPNDWLVPNFQEEVLGPKVTEQALDDFICFKAHADNTATDFYEWKVKHFRERNHI</sequence>
<gene>
    <name evidence="2" type="ORF">GALMADRAFT_229454</name>
</gene>
<feature type="compositionally biased region" description="Acidic residues" evidence="1">
    <location>
        <begin position="227"/>
        <end position="239"/>
    </location>
</feature>
<keyword evidence="3" id="KW-1185">Reference proteome</keyword>
<dbReference type="HOGENOM" id="CLU_042817_0_0_1"/>
<dbReference type="EMBL" id="KL142392">
    <property type="protein sequence ID" value="KDR71469.1"/>
    <property type="molecule type" value="Genomic_DNA"/>
</dbReference>
<organism evidence="2 3">
    <name type="scientific">Galerina marginata (strain CBS 339.88)</name>
    <dbReference type="NCBI Taxonomy" id="685588"/>
    <lineage>
        <taxon>Eukaryota</taxon>
        <taxon>Fungi</taxon>
        <taxon>Dikarya</taxon>
        <taxon>Basidiomycota</taxon>
        <taxon>Agaricomycotina</taxon>
        <taxon>Agaricomycetes</taxon>
        <taxon>Agaricomycetidae</taxon>
        <taxon>Agaricales</taxon>
        <taxon>Agaricineae</taxon>
        <taxon>Strophariaceae</taxon>
        <taxon>Galerina</taxon>
    </lineage>
</organism>
<feature type="region of interest" description="Disordered" evidence="1">
    <location>
        <begin position="225"/>
        <end position="248"/>
    </location>
</feature>
<dbReference type="AlphaFoldDB" id="A0A067SUX9"/>
<evidence type="ECO:0000256" key="1">
    <source>
        <dbReference type="SAM" id="MobiDB-lite"/>
    </source>
</evidence>
<accession>A0A067SUX9</accession>
<proteinExistence type="predicted"/>